<keyword evidence="3 5" id="KW-0067">ATP-binding</keyword>
<dbReference type="InterPro" id="IPR013196">
    <property type="entry name" value="HTH_11"/>
</dbReference>
<dbReference type="Gene3D" id="2.30.30.100">
    <property type="match status" value="1"/>
</dbReference>
<dbReference type="Proteomes" id="UP000068026">
    <property type="component" value="Chromosome"/>
</dbReference>
<dbReference type="Pfam" id="PF03099">
    <property type="entry name" value="BPL_LplA_LipB"/>
    <property type="match status" value="1"/>
</dbReference>
<evidence type="ECO:0000313" key="9">
    <source>
        <dbReference type="Proteomes" id="UP000068026"/>
    </source>
</evidence>
<dbReference type="NCBIfam" id="TIGR00121">
    <property type="entry name" value="birA_ligase"/>
    <property type="match status" value="1"/>
</dbReference>
<name>A0A0X8VE28_ANAPI</name>
<evidence type="ECO:0000313" key="7">
    <source>
        <dbReference type="EMBL" id="AMJ42294.1"/>
    </source>
</evidence>
<dbReference type="InterPro" id="IPR030855">
    <property type="entry name" value="Bifunct_BirA"/>
</dbReference>
<evidence type="ECO:0000256" key="1">
    <source>
        <dbReference type="ARBA" id="ARBA00022598"/>
    </source>
</evidence>
<reference evidence="10" key="4">
    <citation type="submission" date="2016-11" db="EMBL/GenBank/DDBJ databases">
        <authorList>
            <person name="Jaros S."/>
            <person name="Januszkiewicz K."/>
            <person name="Wedrychowicz H."/>
        </authorList>
    </citation>
    <scope>NUCLEOTIDE SEQUENCE [LARGE SCALE GENOMIC DNA]</scope>
    <source>
        <strain evidence="10">DSM 1682</strain>
    </source>
</reference>
<organism evidence="8 10">
    <name type="scientific">Anaerotignum propionicum DSM 1682</name>
    <dbReference type="NCBI Taxonomy" id="991789"/>
    <lineage>
        <taxon>Bacteria</taxon>
        <taxon>Bacillati</taxon>
        <taxon>Bacillota</taxon>
        <taxon>Clostridia</taxon>
        <taxon>Lachnospirales</taxon>
        <taxon>Anaerotignaceae</taxon>
        <taxon>Anaerotignum</taxon>
    </lineage>
</organism>
<evidence type="ECO:0000256" key="3">
    <source>
        <dbReference type="ARBA" id="ARBA00022840"/>
    </source>
</evidence>
<evidence type="ECO:0000313" key="10">
    <source>
        <dbReference type="Proteomes" id="UP000184204"/>
    </source>
</evidence>
<dbReference type="HAMAP" id="MF_00978">
    <property type="entry name" value="Bifunct_BirA"/>
    <property type="match status" value="1"/>
</dbReference>
<reference evidence="9" key="2">
    <citation type="submission" date="2016-01" db="EMBL/GenBank/DDBJ databases">
        <authorList>
            <person name="Poehlein A."/>
            <person name="Schlien K."/>
            <person name="Gottschalk G."/>
            <person name="Buckel W."/>
            <person name="Daniel R."/>
        </authorList>
    </citation>
    <scope>NUCLEOTIDE SEQUENCE [LARGE SCALE GENOMIC DNA]</scope>
    <source>
        <strain evidence="9">X2</strain>
    </source>
</reference>
<comment type="catalytic activity">
    <reaction evidence="5">
        <text>biotin + L-lysyl-[protein] + ATP = N(6)-biotinyl-L-lysyl-[protein] + AMP + diphosphate + H(+)</text>
        <dbReference type="Rhea" id="RHEA:11756"/>
        <dbReference type="Rhea" id="RHEA-COMP:9752"/>
        <dbReference type="Rhea" id="RHEA-COMP:10505"/>
        <dbReference type="ChEBI" id="CHEBI:15378"/>
        <dbReference type="ChEBI" id="CHEBI:29969"/>
        <dbReference type="ChEBI" id="CHEBI:30616"/>
        <dbReference type="ChEBI" id="CHEBI:33019"/>
        <dbReference type="ChEBI" id="CHEBI:57586"/>
        <dbReference type="ChEBI" id="CHEBI:83144"/>
        <dbReference type="ChEBI" id="CHEBI:456215"/>
        <dbReference type="EC" id="6.3.4.15"/>
    </reaction>
</comment>
<protein>
    <recommendedName>
        <fullName evidence="5">Bifunctional ligase/repressor BirA</fullName>
    </recommendedName>
    <alternativeName>
        <fullName evidence="5">Biotin--[acetyl-CoA-carboxylase] ligase</fullName>
        <ecNumber evidence="5">6.3.4.15</ecNumber>
    </alternativeName>
    <alternativeName>
        <fullName evidence="5">Biotin--protein ligase</fullName>
    </alternativeName>
    <alternativeName>
        <fullName evidence="5">Biotin-[acetyl-CoA carboxylase] synthetase</fullName>
    </alternativeName>
</protein>
<gene>
    <name evidence="5 7" type="primary">birA</name>
    <name evidence="7" type="ORF">CPRO_27480</name>
    <name evidence="8" type="ORF">SAMN02745151_01112</name>
</gene>
<dbReference type="SUPFAM" id="SSF46785">
    <property type="entry name" value="Winged helix' DNA-binding domain"/>
    <property type="match status" value="1"/>
</dbReference>
<dbReference type="GO" id="GO:0016740">
    <property type="term" value="F:transferase activity"/>
    <property type="evidence" value="ECO:0007669"/>
    <property type="project" value="UniProtKB-ARBA"/>
</dbReference>
<dbReference type="AlphaFoldDB" id="A0A0X8VE28"/>
<dbReference type="InterPro" id="IPR036388">
    <property type="entry name" value="WH-like_DNA-bd_sf"/>
</dbReference>
<sequence length="326" mass="36481">MYRILEFLRQEKGFISGEEIGKRLDISRAAVWKGIKKLREEGYVIEAVTNKGYRLILHDTMYNEKEIAQGLATKKLGYPVYFFKETDTTNGRLRDIAAGGETEGAIAVAEQMTAGRGRRGRPWEAPAGSGIWMSILLRPNIFPSQASVLTLLAGLAVCQSIEEETGLTPSIKWPNDIMLNGKKLVGILTEMECEMQQTHFVIVGIGINVNTTEFPEGLMDVATSLYLESGRTFSRKNILQRVLLNFEKLYMELLDSHCSFAPFLDRYKEKCSTIHQEVKVLGKETFFAQAVDITPEGELVVIRKDNGKKEVVFSGEVSIRGGKTSE</sequence>
<dbReference type="InterPro" id="IPR003142">
    <property type="entry name" value="BPL_C"/>
</dbReference>
<evidence type="ECO:0000256" key="2">
    <source>
        <dbReference type="ARBA" id="ARBA00022741"/>
    </source>
</evidence>
<keyword evidence="2 5" id="KW-0547">Nucleotide-binding</keyword>
<keyword evidence="4 5" id="KW-0092">Biotin</keyword>
<keyword evidence="5" id="KW-0238">DNA-binding</keyword>
<keyword evidence="5" id="KW-0805">Transcription regulation</keyword>
<dbReference type="Pfam" id="PF08279">
    <property type="entry name" value="HTH_11"/>
    <property type="match status" value="1"/>
</dbReference>
<reference evidence="7 9" key="1">
    <citation type="journal article" date="2016" name="Genome Announc.">
        <title>Complete Genome Sequence of the Amino Acid-Fermenting Clostridium propionicum X2 (DSM 1682).</title>
        <authorList>
            <person name="Poehlein A."/>
            <person name="Schlien K."/>
            <person name="Chowdhury N.P."/>
            <person name="Gottschalk G."/>
            <person name="Buckel W."/>
            <person name="Daniel R."/>
        </authorList>
    </citation>
    <scope>NUCLEOTIDE SEQUENCE [LARGE SCALE GENOMIC DNA]</scope>
    <source>
        <strain evidence="7 9">X2</strain>
    </source>
</reference>
<comment type="similarity">
    <text evidence="5">Belongs to the biotin--protein ligase family.</text>
</comment>
<dbReference type="CDD" id="cd16442">
    <property type="entry name" value="BPL"/>
    <property type="match status" value="1"/>
</dbReference>
<dbReference type="Pfam" id="PF02237">
    <property type="entry name" value="BPL_C"/>
    <property type="match status" value="1"/>
</dbReference>
<dbReference type="GO" id="GO:0005524">
    <property type="term" value="F:ATP binding"/>
    <property type="evidence" value="ECO:0007669"/>
    <property type="project" value="UniProtKB-UniRule"/>
</dbReference>
<feature type="domain" description="BPL/LPL catalytic" evidence="6">
    <location>
        <begin position="65"/>
        <end position="254"/>
    </location>
</feature>
<dbReference type="Proteomes" id="UP000184204">
    <property type="component" value="Unassembled WGS sequence"/>
</dbReference>
<dbReference type="SUPFAM" id="SSF55681">
    <property type="entry name" value="Class II aaRS and biotin synthetases"/>
    <property type="match status" value="1"/>
</dbReference>
<feature type="binding site" evidence="5">
    <location>
        <begin position="88"/>
        <end position="90"/>
    </location>
    <ligand>
        <name>biotin</name>
        <dbReference type="ChEBI" id="CHEBI:57586"/>
    </ligand>
</feature>
<keyword evidence="1 5" id="KW-0436">Ligase</keyword>
<dbReference type="PROSITE" id="PS51733">
    <property type="entry name" value="BPL_LPL_CATALYTIC"/>
    <property type="match status" value="1"/>
</dbReference>
<dbReference type="RefSeq" id="WP_066052892.1">
    <property type="nucleotide sequence ID" value="NZ_CP014223.1"/>
</dbReference>
<dbReference type="GO" id="GO:0004077">
    <property type="term" value="F:biotin--[biotin carboxyl-carrier protein] ligase activity"/>
    <property type="evidence" value="ECO:0007669"/>
    <property type="project" value="UniProtKB-UniRule"/>
</dbReference>
<dbReference type="InterPro" id="IPR004408">
    <property type="entry name" value="Biotin_CoA_COase_ligase"/>
</dbReference>
<dbReference type="InterPro" id="IPR036390">
    <property type="entry name" value="WH_DNA-bd_sf"/>
</dbReference>
<dbReference type="EMBL" id="CP014223">
    <property type="protein sequence ID" value="AMJ42294.1"/>
    <property type="molecule type" value="Genomic_DNA"/>
</dbReference>
<keyword evidence="5" id="KW-0678">Repressor</keyword>
<evidence type="ECO:0000259" key="6">
    <source>
        <dbReference type="PROSITE" id="PS51733"/>
    </source>
</evidence>
<dbReference type="SUPFAM" id="SSF50037">
    <property type="entry name" value="C-terminal domain of transcriptional repressors"/>
    <property type="match status" value="1"/>
</dbReference>
<accession>A0A0X8VE28</accession>
<proteinExistence type="inferred from homology"/>
<dbReference type="GO" id="GO:0009249">
    <property type="term" value="P:protein lipoylation"/>
    <property type="evidence" value="ECO:0007669"/>
    <property type="project" value="UniProtKB-ARBA"/>
</dbReference>
<dbReference type="GO" id="GO:0006355">
    <property type="term" value="P:regulation of DNA-templated transcription"/>
    <property type="evidence" value="ECO:0007669"/>
    <property type="project" value="UniProtKB-UniRule"/>
</dbReference>
<feature type="DNA-binding region" description="H-T-H motif" evidence="5">
    <location>
        <begin position="17"/>
        <end position="36"/>
    </location>
</feature>
<dbReference type="InterPro" id="IPR045864">
    <property type="entry name" value="aa-tRNA-synth_II/BPL/LPL"/>
</dbReference>
<dbReference type="PANTHER" id="PTHR12835:SF5">
    <property type="entry name" value="BIOTIN--PROTEIN LIGASE"/>
    <property type="match status" value="1"/>
</dbReference>
<evidence type="ECO:0000313" key="8">
    <source>
        <dbReference type="EMBL" id="SHE55734.1"/>
    </source>
</evidence>
<dbReference type="CDD" id="cd00090">
    <property type="entry name" value="HTH_ARSR"/>
    <property type="match status" value="1"/>
</dbReference>
<dbReference type="EC" id="6.3.4.15" evidence="5"/>
<dbReference type="OrthoDB" id="9807064at2"/>
<dbReference type="InterPro" id="IPR008988">
    <property type="entry name" value="Transcriptional_repressor_C"/>
</dbReference>
<evidence type="ECO:0000256" key="5">
    <source>
        <dbReference type="HAMAP-Rule" id="MF_00978"/>
    </source>
</evidence>
<dbReference type="EMBL" id="FQUA01000003">
    <property type="protein sequence ID" value="SHE55734.1"/>
    <property type="molecule type" value="Genomic_DNA"/>
</dbReference>
<evidence type="ECO:0000256" key="4">
    <source>
        <dbReference type="ARBA" id="ARBA00023267"/>
    </source>
</evidence>
<dbReference type="Gene3D" id="3.30.930.10">
    <property type="entry name" value="Bira Bifunctional Protein, Domain 2"/>
    <property type="match status" value="1"/>
</dbReference>
<feature type="binding site" evidence="5">
    <location>
        <begin position="116"/>
        <end position="118"/>
    </location>
    <ligand>
        <name>biotin</name>
        <dbReference type="ChEBI" id="CHEBI:57586"/>
    </ligand>
</feature>
<feature type="binding site" evidence="5">
    <location>
        <position position="183"/>
    </location>
    <ligand>
        <name>biotin</name>
        <dbReference type="ChEBI" id="CHEBI:57586"/>
    </ligand>
</feature>
<keyword evidence="5" id="KW-0804">Transcription</keyword>
<comment type="function">
    <text evidence="5">Acts both as a biotin--[acetyl-CoA-carboxylase] ligase and a repressor.</text>
</comment>
<dbReference type="InterPro" id="IPR004143">
    <property type="entry name" value="BPL_LPL_catalytic"/>
</dbReference>
<dbReference type="InterPro" id="IPR011991">
    <property type="entry name" value="ArsR-like_HTH"/>
</dbReference>
<dbReference type="GO" id="GO:0003677">
    <property type="term" value="F:DNA binding"/>
    <property type="evidence" value="ECO:0007669"/>
    <property type="project" value="UniProtKB-UniRule"/>
</dbReference>
<dbReference type="KEGG" id="cpro:CPRO_27480"/>
<dbReference type="Gene3D" id="1.10.10.10">
    <property type="entry name" value="Winged helix-like DNA-binding domain superfamily/Winged helix DNA-binding domain"/>
    <property type="match status" value="1"/>
</dbReference>
<keyword evidence="9" id="KW-1185">Reference proteome</keyword>
<reference evidence="8" key="3">
    <citation type="submission" date="2016-11" db="EMBL/GenBank/DDBJ databases">
        <authorList>
            <person name="Varghese N."/>
            <person name="Submissions S."/>
        </authorList>
    </citation>
    <scope>NUCLEOTIDE SEQUENCE</scope>
    <source>
        <strain evidence="8">DSM 1682</strain>
    </source>
</reference>
<dbReference type="PANTHER" id="PTHR12835">
    <property type="entry name" value="BIOTIN PROTEIN LIGASE"/>
    <property type="match status" value="1"/>
</dbReference>
<comment type="caution">
    <text evidence="5">Lacks conserved residue(s) required for the propagation of feature annotation.</text>
</comment>
<dbReference type="GO" id="GO:0005737">
    <property type="term" value="C:cytoplasm"/>
    <property type="evidence" value="ECO:0007669"/>
    <property type="project" value="TreeGrafter"/>
</dbReference>